<gene>
    <name evidence="1" type="ORF">PH586_08535</name>
</gene>
<dbReference type="Proteomes" id="UP001212042">
    <property type="component" value="Unassembled WGS sequence"/>
</dbReference>
<name>A0ABT4XDY2_9PSED</name>
<sequence length="184" mass="20837">MLRKFTNIDAVKILEDGVVIDSCWADGRPIPSVIVDASKRKDISEYVEAHRNQPPGDVVVQWATSFPKKKKVSLIITSSRPVLTEFAIGFDVEKNHALIDGIIQSNGLYLQTGSAGERVSQKLSEGRVLIEVPKTGFEQIWDKILLDFTGKYFRHRGLSREQSKIATKDHIKSMREFWALRRNA</sequence>
<proteinExistence type="predicted"/>
<accession>A0ABT4XDY2</accession>
<evidence type="ECO:0000313" key="2">
    <source>
        <dbReference type="Proteomes" id="UP001212042"/>
    </source>
</evidence>
<protein>
    <submittedName>
        <fullName evidence="1">Uncharacterized protein</fullName>
    </submittedName>
</protein>
<dbReference type="RefSeq" id="WP_271347332.1">
    <property type="nucleotide sequence ID" value="NZ_JAQJZJ010000003.1"/>
</dbReference>
<dbReference type="EMBL" id="JAQJZJ010000003">
    <property type="protein sequence ID" value="MDA7086423.1"/>
    <property type="molecule type" value="Genomic_DNA"/>
</dbReference>
<reference evidence="1 2" key="1">
    <citation type="submission" date="2023-01" db="EMBL/GenBank/DDBJ databases">
        <title>Pseudomonas SA3-5T sp. nov., isolated from tidal flat sediment.</title>
        <authorList>
            <person name="Kim H.S."/>
            <person name="Kim J.-S."/>
            <person name="Suh M.K."/>
            <person name="Eom M.K."/>
            <person name="Lee J.-S."/>
        </authorList>
    </citation>
    <scope>NUCLEOTIDE SEQUENCE [LARGE SCALE GENOMIC DNA]</scope>
    <source>
        <strain evidence="1 2">SA3-5</strain>
    </source>
</reference>
<evidence type="ECO:0000313" key="1">
    <source>
        <dbReference type="EMBL" id="MDA7086423.1"/>
    </source>
</evidence>
<comment type="caution">
    <text evidence="1">The sequence shown here is derived from an EMBL/GenBank/DDBJ whole genome shotgun (WGS) entry which is preliminary data.</text>
</comment>
<organism evidence="1 2">
    <name type="scientific">Pseudomonas aestuarii</name>
    <dbReference type="NCBI Taxonomy" id="3018340"/>
    <lineage>
        <taxon>Bacteria</taxon>
        <taxon>Pseudomonadati</taxon>
        <taxon>Pseudomonadota</taxon>
        <taxon>Gammaproteobacteria</taxon>
        <taxon>Pseudomonadales</taxon>
        <taxon>Pseudomonadaceae</taxon>
        <taxon>Pseudomonas</taxon>
    </lineage>
</organism>
<keyword evidence="2" id="KW-1185">Reference proteome</keyword>